<keyword evidence="1" id="KW-0614">Plasmid</keyword>
<reference evidence="1 2" key="1">
    <citation type="submission" date="2007-03" db="EMBL/GenBank/DDBJ databases">
        <title>Complete sequence of plasmid pBVIE03 of Burkholderia vietnamiensis G4.</title>
        <authorList>
            <consortium name="US DOE Joint Genome Institute"/>
            <person name="Copeland A."/>
            <person name="Lucas S."/>
            <person name="Lapidus A."/>
            <person name="Barry K."/>
            <person name="Detter J.C."/>
            <person name="Glavina del Rio T."/>
            <person name="Hammon N."/>
            <person name="Israni S."/>
            <person name="Dalin E."/>
            <person name="Tice H."/>
            <person name="Pitluck S."/>
            <person name="Chain P."/>
            <person name="Malfatti S."/>
            <person name="Shin M."/>
            <person name="Vergez L."/>
            <person name="Schmutz J."/>
            <person name="Larimer F."/>
            <person name="Land M."/>
            <person name="Hauser L."/>
            <person name="Kyrpides N."/>
            <person name="Tiedje J."/>
            <person name="Richardson P."/>
        </authorList>
    </citation>
    <scope>NUCLEOTIDE SEQUENCE [LARGE SCALE GENOMIC DNA]</scope>
    <source>
        <strain evidence="2">G4 / LMG 22486</strain>
        <plasmid evidence="1 2">pBVIE03</plasmid>
    </source>
</reference>
<sequence length="184" mass="19753">MALSSLGEDPTASRIQAVQCAIGAMEIPDGARDEAVKAAVIAASVKLAASDQRMSPIDRAFDQAEEALRSAQQQHTGSYWNAAVLRVRGSFIGWLRAEVSRATGEIQLSEFLSEGDPDDTPDDEREVRDRETEGIHSCSRLIDELAAAGVRIVDLNGELRGGIDCNAATHVTDADETVARDFTP</sequence>
<evidence type="ECO:0000313" key="2">
    <source>
        <dbReference type="Proteomes" id="UP000002287"/>
    </source>
</evidence>
<dbReference type="Proteomes" id="UP000002287">
    <property type="component" value="Plasmid pBVIE03"/>
</dbReference>
<evidence type="ECO:0000313" key="1">
    <source>
        <dbReference type="EMBL" id="ABO60308.1"/>
    </source>
</evidence>
<dbReference type="HOGENOM" id="CLU_1465621_0_0_4"/>
<dbReference type="AlphaFoldDB" id="A4JVK5"/>
<proteinExistence type="predicted"/>
<dbReference type="KEGG" id="bvi:Bcep1808_7431"/>
<geneLocation type="plasmid" evidence="1 2">
    <name>pBVIE03</name>
</geneLocation>
<gene>
    <name evidence="1" type="ordered locus">Bcep1808_7431</name>
</gene>
<accession>A4JVK5</accession>
<name>A4JVK5_BURVG</name>
<protein>
    <submittedName>
        <fullName evidence="1">Uncharacterized protein</fullName>
    </submittedName>
</protein>
<dbReference type="EMBL" id="CP000619">
    <property type="protein sequence ID" value="ABO60308.1"/>
    <property type="molecule type" value="Genomic_DNA"/>
</dbReference>
<organism evidence="1 2">
    <name type="scientific">Burkholderia vietnamiensis (strain G4 / LMG 22486)</name>
    <name type="common">Burkholderia cepacia (strain R1808)</name>
    <dbReference type="NCBI Taxonomy" id="269482"/>
    <lineage>
        <taxon>Bacteria</taxon>
        <taxon>Pseudomonadati</taxon>
        <taxon>Pseudomonadota</taxon>
        <taxon>Betaproteobacteria</taxon>
        <taxon>Burkholderiales</taxon>
        <taxon>Burkholderiaceae</taxon>
        <taxon>Burkholderia</taxon>
        <taxon>Burkholderia cepacia complex</taxon>
    </lineage>
</organism>